<reference evidence="1 2" key="1">
    <citation type="submission" date="2024-03" db="EMBL/GenBank/DDBJ databases">
        <title>High-quality draft genome sequence of Oceanobacter sp. wDCs-4.</title>
        <authorList>
            <person name="Dong C."/>
        </authorList>
    </citation>
    <scope>NUCLEOTIDE SEQUENCE [LARGE SCALE GENOMIC DNA]</scope>
    <source>
        <strain evidence="2">wDCs-4</strain>
    </source>
</reference>
<evidence type="ECO:0000313" key="2">
    <source>
        <dbReference type="Proteomes" id="UP001620597"/>
    </source>
</evidence>
<name>A0ABW8NEY1_9GAMM</name>
<gene>
    <name evidence="1" type="ORF">WG929_03540</name>
</gene>
<evidence type="ECO:0000313" key="1">
    <source>
        <dbReference type="EMBL" id="MFK4751477.1"/>
    </source>
</evidence>
<comment type="caution">
    <text evidence="1">The sequence shown here is derived from an EMBL/GenBank/DDBJ whole genome shotgun (WGS) entry which is preliminary data.</text>
</comment>
<keyword evidence="2" id="KW-1185">Reference proteome</keyword>
<accession>A0ABW8NEY1</accession>
<proteinExistence type="predicted"/>
<sequence length="206" mass="23706">MNTYAHAKKIRVQQVIWDTVRELHEFTEADLIIQASKRAGQTVPDASVHAYLNKLKLGEYVETVEVEKLNHGHVRNRFQLVRNTGREAPRLTSTGQSSKLGRARENLWRSMRTLGQFNYRELALTACTNDVSVREAEAKRFCRYLERAGYLAIAKPPVHKKALTVYRFVQHRYTGPLPPIIQTIDQVFDANTQQIVWSADDEQEAE</sequence>
<protein>
    <submittedName>
        <fullName evidence="1">Uncharacterized protein</fullName>
    </submittedName>
</protein>
<dbReference type="EMBL" id="JBBKTX010000003">
    <property type="protein sequence ID" value="MFK4751477.1"/>
    <property type="molecule type" value="Genomic_DNA"/>
</dbReference>
<organism evidence="1 2">
    <name type="scientific">Oceanobacter antarcticus</name>
    <dbReference type="NCBI Taxonomy" id="3133425"/>
    <lineage>
        <taxon>Bacteria</taxon>
        <taxon>Pseudomonadati</taxon>
        <taxon>Pseudomonadota</taxon>
        <taxon>Gammaproteobacteria</taxon>
        <taxon>Oceanospirillales</taxon>
        <taxon>Oceanospirillaceae</taxon>
        <taxon>Oceanobacter</taxon>
    </lineage>
</organism>
<dbReference type="RefSeq" id="WP_416204931.1">
    <property type="nucleotide sequence ID" value="NZ_JBBKTX010000003.1"/>
</dbReference>
<dbReference type="Proteomes" id="UP001620597">
    <property type="component" value="Unassembled WGS sequence"/>
</dbReference>